<name>A0ABM7RQV6_9PSED</name>
<sequence length="118" mass="12715">MGGTGHQRIWIGIKTVLPKETKMYAVIRTYLGAGARQLFALLEERNTDVEATLRTVPGLVSYTLLNTGDGGTSVTVCTDKAGSDASLKVAREWIQKNASHIHAEPPIVTEGPVVVQIK</sequence>
<keyword evidence="2" id="KW-1185">Reference proteome</keyword>
<evidence type="ECO:0000313" key="2">
    <source>
        <dbReference type="Proteomes" id="UP000218595"/>
    </source>
</evidence>
<organism evidence="1 2">
    <name type="scientific">Pseudomonas izuensis</name>
    <dbReference type="NCBI Taxonomy" id="2684212"/>
    <lineage>
        <taxon>Bacteria</taxon>
        <taxon>Pseudomonadati</taxon>
        <taxon>Pseudomonadota</taxon>
        <taxon>Gammaproteobacteria</taxon>
        <taxon>Pseudomonadales</taxon>
        <taxon>Pseudomonadaceae</taxon>
        <taxon>Pseudomonas</taxon>
    </lineage>
</organism>
<accession>A0ABM7RQV6</accession>
<dbReference type="EMBL" id="AP017423">
    <property type="protein sequence ID" value="BCX67663.1"/>
    <property type="molecule type" value="Genomic_DNA"/>
</dbReference>
<dbReference type="Proteomes" id="UP000218595">
    <property type="component" value="Chromosome"/>
</dbReference>
<proteinExistence type="predicted"/>
<gene>
    <name evidence="1" type="ORF">LAB08_R22990</name>
</gene>
<reference evidence="1 2" key="1">
    <citation type="submission" date="2016-04" db="EMBL/GenBank/DDBJ databases">
        <title>Complete genome sequence of Pseudomonas sp. LAB-08 isolated from TCE contaminated aquifer soil.</title>
        <authorList>
            <person name="Dohra H."/>
            <person name="Suzuki K."/>
            <person name="Fatma A."/>
            <person name="Inuzuka Y."/>
            <person name="Honjo M."/>
            <person name="Tashiro Y."/>
            <person name="Futamata H."/>
        </authorList>
    </citation>
    <scope>NUCLEOTIDE SEQUENCE [LARGE SCALE GENOMIC DNA]</scope>
    <source>
        <strain evidence="1 2">LAB-08</strain>
    </source>
</reference>
<protein>
    <submittedName>
        <fullName evidence="1">Uncharacterized protein</fullName>
    </submittedName>
</protein>
<evidence type="ECO:0000313" key="1">
    <source>
        <dbReference type="EMBL" id="BCX67663.1"/>
    </source>
</evidence>